<dbReference type="GO" id="GO:0005634">
    <property type="term" value="C:nucleus"/>
    <property type="evidence" value="ECO:0007669"/>
    <property type="project" value="InterPro"/>
</dbReference>
<evidence type="ECO:0000313" key="3">
    <source>
        <dbReference type="EMBL" id="JAE22833.1"/>
    </source>
</evidence>
<reference evidence="3" key="2">
    <citation type="journal article" date="2015" name="Data Brief">
        <title>Shoot transcriptome of the giant reed, Arundo donax.</title>
        <authorList>
            <person name="Barrero R.A."/>
            <person name="Guerrero F.D."/>
            <person name="Moolhuijzen P."/>
            <person name="Goolsby J.A."/>
            <person name="Tidwell J."/>
            <person name="Bellgard S.E."/>
            <person name="Bellgard M.I."/>
        </authorList>
    </citation>
    <scope>NUCLEOTIDE SEQUENCE</scope>
    <source>
        <tissue evidence="3">Shoot tissue taken approximately 20 cm above the soil surface</tissue>
    </source>
</reference>
<feature type="compositionally biased region" description="Low complexity" evidence="1">
    <location>
        <begin position="216"/>
        <end position="226"/>
    </location>
</feature>
<organism evidence="3">
    <name type="scientific">Arundo donax</name>
    <name type="common">Giant reed</name>
    <name type="synonym">Donax arundinaceus</name>
    <dbReference type="NCBI Taxonomy" id="35708"/>
    <lineage>
        <taxon>Eukaryota</taxon>
        <taxon>Viridiplantae</taxon>
        <taxon>Streptophyta</taxon>
        <taxon>Embryophyta</taxon>
        <taxon>Tracheophyta</taxon>
        <taxon>Spermatophyta</taxon>
        <taxon>Magnoliopsida</taxon>
        <taxon>Liliopsida</taxon>
        <taxon>Poales</taxon>
        <taxon>Poaceae</taxon>
        <taxon>PACMAD clade</taxon>
        <taxon>Arundinoideae</taxon>
        <taxon>Arundineae</taxon>
        <taxon>Arundo</taxon>
    </lineage>
</organism>
<feature type="region of interest" description="Disordered" evidence="1">
    <location>
        <begin position="127"/>
        <end position="174"/>
    </location>
</feature>
<name>A0A0A9GQ65_ARUDO</name>
<feature type="compositionally biased region" description="Low complexity" evidence="1">
    <location>
        <begin position="252"/>
        <end position="261"/>
    </location>
</feature>
<dbReference type="GO" id="GO:0033314">
    <property type="term" value="P:mitotic DNA replication checkpoint signaling"/>
    <property type="evidence" value="ECO:0007669"/>
    <property type="project" value="InterPro"/>
</dbReference>
<dbReference type="GO" id="GO:0006260">
    <property type="term" value="P:DNA replication"/>
    <property type="evidence" value="ECO:0007669"/>
    <property type="project" value="InterPro"/>
</dbReference>
<dbReference type="GO" id="GO:0030174">
    <property type="term" value="P:regulation of DNA-templated DNA replication initiation"/>
    <property type="evidence" value="ECO:0007669"/>
    <property type="project" value="TreeGrafter"/>
</dbReference>
<dbReference type="Pfam" id="PF21855">
    <property type="entry name" value="Treslin_STD"/>
    <property type="match status" value="1"/>
</dbReference>
<evidence type="ECO:0000259" key="2">
    <source>
        <dbReference type="Pfam" id="PF21855"/>
    </source>
</evidence>
<dbReference type="InterPro" id="IPR053920">
    <property type="entry name" value="Treslin_STD"/>
</dbReference>
<dbReference type="PANTHER" id="PTHR21556">
    <property type="entry name" value="TRESLIN"/>
    <property type="match status" value="1"/>
</dbReference>
<proteinExistence type="predicted"/>
<accession>A0A0A9GQ65</accession>
<reference evidence="3" key="1">
    <citation type="submission" date="2014-09" db="EMBL/GenBank/DDBJ databases">
        <authorList>
            <person name="Magalhaes I.L.F."/>
            <person name="Oliveira U."/>
            <person name="Santos F.R."/>
            <person name="Vidigal T.H.D.A."/>
            <person name="Brescovit A.D."/>
            <person name="Santos A.J."/>
        </authorList>
    </citation>
    <scope>NUCLEOTIDE SEQUENCE</scope>
    <source>
        <tissue evidence="3">Shoot tissue taken approximately 20 cm above the soil surface</tissue>
    </source>
</reference>
<feature type="region of interest" description="Disordered" evidence="1">
    <location>
        <begin position="212"/>
        <end position="289"/>
    </location>
</feature>
<feature type="compositionally biased region" description="Polar residues" evidence="1">
    <location>
        <begin position="129"/>
        <end position="138"/>
    </location>
</feature>
<feature type="domain" description="Treslin STD" evidence="2">
    <location>
        <begin position="25"/>
        <end position="113"/>
    </location>
</feature>
<evidence type="ECO:0000256" key="1">
    <source>
        <dbReference type="SAM" id="MobiDB-lite"/>
    </source>
</evidence>
<dbReference type="PANTHER" id="PTHR21556:SF2">
    <property type="entry name" value="TRESLIN"/>
    <property type="match status" value="1"/>
</dbReference>
<dbReference type="InterPro" id="IPR026153">
    <property type="entry name" value="Treslin"/>
</dbReference>
<dbReference type="GO" id="GO:0003682">
    <property type="term" value="F:chromatin binding"/>
    <property type="evidence" value="ECO:0007669"/>
    <property type="project" value="TreeGrafter"/>
</dbReference>
<protein>
    <recommendedName>
        <fullName evidence="2">Treslin STD domain-containing protein</fullName>
    </recommendedName>
</protein>
<sequence length="289" mass="32753">MKPKELVSKYKGSDSASAALEQTAKYSTRYKIREHELQIFLRMEIIKSELGPAIEEGSKQKLIKEICSLLQFIDINLQGDSFQSDSILEFAEKTIKSRYMNSMEDVIKKIYTQMEFDLFDDNEVECSDSLPSNSNQDNGRVDRGRSHRNYAGTSTSASALHQLRSGRHDDGDYRHEDQRLMRAQERRNRERQFSSFTSWVPDLRRVWALKHPGKEPSVPVPRSGSSSKRRKRRAANSDVVFETPTTAKRQESGSGSEGSDGTRAAALGTVSKTLFHDEEIETDVSSSSM</sequence>
<dbReference type="GO" id="GO:0007095">
    <property type="term" value="P:mitotic G2 DNA damage checkpoint signaling"/>
    <property type="evidence" value="ECO:0007669"/>
    <property type="project" value="TreeGrafter"/>
</dbReference>
<dbReference type="GO" id="GO:0010212">
    <property type="term" value="P:response to ionizing radiation"/>
    <property type="evidence" value="ECO:0007669"/>
    <property type="project" value="InterPro"/>
</dbReference>
<dbReference type="AlphaFoldDB" id="A0A0A9GQ65"/>
<dbReference type="EMBL" id="GBRH01175063">
    <property type="protein sequence ID" value="JAE22833.1"/>
    <property type="molecule type" value="Transcribed_RNA"/>
</dbReference>